<evidence type="ECO:0000256" key="2">
    <source>
        <dbReference type="ARBA" id="ARBA00022598"/>
    </source>
</evidence>
<evidence type="ECO:0000313" key="7">
    <source>
        <dbReference type="Proteomes" id="UP000182375"/>
    </source>
</evidence>
<protein>
    <submittedName>
        <fullName evidence="6">Fatty-acyl-CoA synthase</fullName>
    </submittedName>
</protein>
<dbReference type="PANTHER" id="PTHR43201">
    <property type="entry name" value="ACYL-COA SYNTHETASE"/>
    <property type="match status" value="1"/>
</dbReference>
<dbReference type="GeneID" id="95514399"/>
<dbReference type="EMBL" id="FNTD01000004">
    <property type="protein sequence ID" value="SED62175.1"/>
    <property type="molecule type" value="Genomic_DNA"/>
</dbReference>
<dbReference type="InterPro" id="IPR000873">
    <property type="entry name" value="AMP-dep_synth/lig_dom"/>
</dbReference>
<dbReference type="InterPro" id="IPR042099">
    <property type="entry name" value="ANL_N_sf"/>
</dbReference>
<feature type="domain" description="AMP-binding enzyme C-terminal" evidence="5">
    <location>
        <begin position="400"/>
        <end position="475"/>
    </location>
</feature>
<dbReference type="Gene3D" id="3.40.50.12780">
    <property type="entry name" value="N-terminal domain of ligase-like"/>
    <property type="match status" value="1"/>
</dbReference>
<evidence type="ECO:0000313" key="6">
    <source>
        <dbReference type="EMBL" id="SED62175.1"/>
    </source>
</evidence>
<keyword evidence="2" id="KW-0436">Ligase</keyword>
<dbReference type="Gene3D" id="3.30.300.30">
    <property type="match status" value="1"/>
</dbReference>
<reference evidence="6 7" key="1">
    <citation type="submission" date="2016-10" db="EMBL/GenBank/DDBJ databases">
        <authorList>
            <person name="de Groot N.N."/>
        </authorList>
    </citation>
    <scope>NUCLEOTIDE SEQUENCE [LARGE SCALE GENOMIC DNA]</scope>
    <source>
        <strain evidence="6 7">DSM 40306</strain>
    </source>
</reference>
<dbReference type="Pfam" id="PF00501">
    <property type="entry name" value="AMP-binding"/>
    <property type="match status" value="1"/>
</dbReference>
<gene>
    <name evidence="6" type="ORF">SAMN04490357_5321</name>
</gene>
<dbReference type="SUPFAM" id="SSF56801">
    <property type="entry name" value="Acetyl-CoA synthetase-like"/>
    <property type="match status" value="1"/>
</dbReference>
<dbReference type="InterPro" id="IPR025110">
    <property type="entry name" value="AMP-bd_C"/>
</dbReference>
<name>A0A1H5C6E7_9ACTN</name>
<evidence type="ECO:0000256" key="3">
    <source>
        <dbReference type="SAM" id="MobiDB-lite"/>
    </source>
</evidence>
<comment type="similarity">
    <text evidence="1">Belongs to the ATP-dependent AMP-binding enzyme family.</text>
</comment>
<dbReference type="PANTHER" id="PTHR43201:SF5">
    <property type="entry name" value="MEDIUM-CHAIN ACYL-COA LIGASE ACSF2, MITOCHONDRIAL"/>
    <property type="match status" value="1"/>
</dbReference>
<sequence length="493" mass="52672">MSDQGTGSWPYRRSRIDPTAPALGGDGDPIGYGELAARVDRLAAALAATGIRHGDRVAHLGWNRPQAFELFFAVCRLGAVFVPVSPRLAFPELLDVLKDCAPAALFHDDDQRITAEVAAGGIARVCGPGGQEAMTQAGDAPPRRDVTLDDPAVILYTSGTTGMPKGAVLSHGSLLFNTVNQLAHVDVLSTDRALVIAPLFHATGLGQVGLPTLFKGGSLLVQRFSAGKALKTIEERRITAFTAVPTMLRMMSDDPAFEDADLSALRYVVYGGSPADRQVVDAWRAKGVTLLQGYGMTEAAPGVTLATERTAAAEPLSAGVPHFFTDLSVRTTRGGAGELWVRGPHLFTGYHGQPEATAEAMDDGWFRTGDAVRLDNGRLHVVDRVKDMFISGGENVYPAEVEARLDALDGVRESVVVGVDDAEWGQVGAAFVVLEDGARLTGEQIRERLRGELAAFKVPRSVRFVPRLPRTPTGKIRRTDLVARLAREAPPDA</sequence>
<dbReference type="STRING" id="67331.SAMN04490357_5321"/>
<dbReference type="AlphaFoldDB" id="A0A1H5C6E7"/>
<evidence type="ECO:0000256" key="1">
    <source>
        <dbReference type="ARBA" id="ARBA00006432"/>
    </source>
</evidence>
<dbReference type="InterPro" id="IPR045851">
    <property type="entry name" value="AMP-bd_C_sf"/>
</dbReference>
<dbReference type="RefSeq" id="WP_074993284.1">
    <property type="nucleotide sequence ID" value="NZ_FNTD01000004.1"/>
</dbReference>
<organism evidence="6 7">
    <name type="scientific">Streptomyces misionensis</name>
    <dbReference type="NCBI Taxonomy" id="67331"/>
    <lineage>
        <taxon>Bacteria</taxon>
        <taxon>Bacillati</taxon>
        <taxon>Actinomycetota</taxon>
        <taxon>Actinomycetes</taxon>
        <taxon>Kitasatosporales</taxon>
        <taxon>Streptomycetaceae</taxon>
        <taxon>Streptomyces</taxon>
    </lineage>
</organism>
<dbReference type="PROSITE" id="PS00455">
    <property type="entry name" value="AMP_BINDING"/>
    <property type="match status" value="1"/>
</dbReference>
<proteinExistence type="inferred from homology"/>
<dbReference type="Proteomes" id="UP000182375">
    <property type="component" value="Unassembled WGS sequence"/>
</dbReference>
<feature type="region of interest" description="Disordered" evidence="3">
    <location>
        <begin position="1"/>
        <end position="25"/>
    </location>
</feature>
<evidence type="ECO:0000259" key="5">
    <source>
        <dbReference type="Pfam" id="PF13193"/>
    </source>
</evidence>
<dbReference type="Pfam" id="PF13193">
    <property type="entry name" value="AMP-binding_C"/>
    <property type="match status" value="1"/>
</dbReference>
<evidence type="ECO:0000259" key="4">
    <source>
        <dbReference type="Pfam" id="PF00501"/>
    </source>
</evidence>
<dbReference type="GO" id="GO:0031956">
    <property type="term" value="F:medium-chain fatty acid-CoA ligase activity"/>
    <property type="evidence" value="ECO:0007669"/>
    <property type="project" value="TreeGrafter"/>
</dbReference>
<dbReference type="GO" id="GO:0006631">
    <property type="term" value="P:fatty acid metabolic process"/>
    <property type="evidence" value="ECO:0007669"/>
    <property type="project" value="TreeGrafter"/>
</dbReference>
<feature type="domain" description="AMP-dependent synthetase/ligase" evidence="4">
    <location>
        <begin position="17"/>
        <end position="351"/>
    </location>
</feature>
<dbReference type="InterPro" id="IPR020845">
    <property type="entry name" value="AMP-binding_CS"/>
</dbReference>
<accession>A0A1H5C6E7</accession>